<keyword evidence="2" id="KW-1185">Reference proteome</keyword>
<sequence>MSMLKEGRRASVQSFVERMSQCGSASISNDIAPDNVALRRIVLRDVQKRRFKKDAPSIYSVEFPAFDEETGVLGDSLRFPSSLGVAEAISDVLRQERGEMQVKTSSVGIRQFLNTFPESHE</sequence>
<dbReference type="VEuPathDB" id="TriTrypDB:TvY486_0003700"/>
<name>F9WUW3_TRYVY</name>
<evidence type="ECO:0000313" key="1">
    <source>
        <dbReference type="EMBL" id="CCD21362.1"/>
    </source>
</evidence>
<accession>F9WUW3</accession>
<protein>
    <submittedName>
        <fullName evidence="1">Uncharacterized protein</fullName>
    </submittedName>
</protein>
<organism evidence="1 2">
    <name type="scientific">Trypanosoma vivax (strain Y486)</name>
    <dbReference type="NCBI Taxonomy" id="1055687"/>
    <lineage>
        <taxon>Eukaryota</taxon>
        <taxon>Discoba</taxon>
        <taxon>Euglenozoa</taxon>
        <taxon>Kinetoplastea</taxon>
        <taxon>Metakinetoplastina</taxon>
        <taxon>Trypanosomatida</taxon>
        <taxon>Trypanosomatidae</taxon>
        <taxon>Trypanosoma</taxon>
        <taxon>Duttonella</taxon>
    </lineage>
</organism>
<reference evidence="1 2" key="1">
    <citation type="journal article" date="2012" name="Proc. Natl. Acad. Sci. U.S.A.">
        <title>Antigenic diversity is generated by distinct evolutionary mechanisms in African trypanosome species.</title>
        <authorList>
            <person name="Jackson A.P."/>
            <person name="Berry A."/>
            <person name="Aslett M."/>
            <person name="Allison H.C."/>
            <person name="Burton P."/>
            <person name="Vavrova-Anderson J."/>
            <person name="Brown R."/>
            <person name="Browne H."/>
            <person name="Corton N."/>
            <person name="Hauser H."/>
            <person name="Gamble J."/>
            <person name="Gilderthorp R."/>
            <person name="Marcello L."/>
            <person name="McQuillan J."/>
            <person name="Otto T.D."/>
            <person name="Quail M.A."/>
            <person name="Sanders M.J."/>
            <person name="van Tonder A."/>
            <person name="Ginger M.L."/>
            <person name="Field M.C."/>
            <person name="Barry J.D."/>
            <person name="Hertz-Fowler C."/>
            <person name="Berriman M."/>
        </authorList>
    </citation>
    <scope>NUCLEOTIDE SEQUENCE</scope>
    <source>
        <strain evidence="1 2">Y486</strain>
    </source>
</reference>
<dbReference type="AlphaFoldDB" id="F9WUW3"/>
<feature type="non-terminal residue" evidence="1">
    <location>
        <position position="121"/>
    </location>
</feature>
<dbReference type="Proteomes" id="UP000009027">
    <property type="component" value="Unassembled WGS sequence"/>
</dbReference>
<dbReference type="EMBL" id="CAEX01007558">
    <property type="protein sequence ID" value="CCD21362.1"/>
    <property type="molecule type" value="Genomic_DNA"/>
</dbReference>
<evidence type="ECO:0000313" key="2">
    <source>
        <dbReference type="Proteomes" id="UP000009027"/>
    </source>
</evidence>
<gene>
    <name evidence="1" type="ORF">TvY486_0003700</name>
</gene>
<proteinExistence type="predicted"/>